<evidence type="ECO:0000313" key="2">
    <source>
        <dbReference type="EMBL" id="GET41820.1"/>
    </source>
</evidence>
<evidence type="ECO:0000259" key="1">
    <source>
        <dbReference type="PROSITE" id="PS51186"/>
    </source>
</evidence>
<keyword evidence="3" id="KW-1185">Reference proteome</keyword>
<dbReference type="RefSeq" id="WP_226588460.1">
    <property type="nucleotide sequence ID" value="NZ_BLAY01000135.1"/>
</dbReference>
<comment type="caution">
    <text evidence="2">The sequence shown here is derived from an EMBL/GenBank/DDBJ whole genome shotgun (WGS) entry which is preliminary data.</text>
</comment>
<dbReference type="InterPro" id="IPR051531">
    <property type="entry name" value="N-acetyltransferase"/>
</dbReference>
<evidence type="ECO:0000313" key="3">
    <source>
        <dbReference type="Proteomes" id="UP001050975"/>
    </source>
</evidence>
<dbReference type="PANTHER" id="PTHR43792">
    <property type="entry name" value="GNAT FAMILY, PUTATIVE (AFU_ORTHOLOGUE AFUA_3G00765)-RELATED-RELATED"/>
    <property type="match status" value="1"/>
</dbReference>
<name>A0AAV3XL97_9CYAN</name>
<dbReference type="Gene3D" id="3.40.630.30">
    <property type="match status" value="1"/>
</dbReference>
<dbReference type="Pfam" id="PF13302">
    <property type="entry name" value="Acetyltransf_3"/>
    <property type="match status" value="1"/>
</dbReference>
<dbReference type="EMBL" id="BLAY01000135">
    <property type="protein sequence ID" value="GET41820.1"/>
    <property type="molecule type" value="Genomic_DNA"/>
</dbReference>
<dbReference type="PANTHER" id="PTHR43792:SF13">
    <property type="entry name" value="ACETYLTRANSFERASE"/>
    <property type="match status" value="1"/>
</dbReference>
<dbReference type="GO" id="GO:0016747">
    <property type="term" value="F:acyltransferase activity, transferring groups other than amino-acyl groups"/>
    <property type="evidence" value="ECO:0007669"/>
    <property type="project" value="InterPro"/>
</dbReference>
<dbReference type="PROSITE" id="PS51186">
    <property type="entry name" value="GNAT"/>
    <property type="match status" value="1"/>
</dbReference>
<dbReference type="InterPro" id="IPR000182">
    <property type="entry name" value="GNAT_dom"/>
</dbReference>
<gene>
    <name evidence="2" type="ORF">MiSe_66340</name>
</gene>
<proteinExistence type="predicted"/>
<feature type="domain" description="N-acetyltransferase" evidence="1">
    <location>
        <begin position="18"/>
        <end position="177"/>
    </location>
</feature>
<sequence>MSNLSLKTERLELIPFTLEIVQAEMSDRSLLSYLLDARVPDNWPPPFNDEQSLLWFLEKCQENYYQVGWLGWYFVLNDRVTNERVVIGNGGFKGEPTPDGTVEIGYSILPEYQNKGYGTEAIKALLNWAFEDGEVKRAIAETLPELKASQRLLEKCNFVYIGEGSEPGIIRFELSRINLVSN</sequence>
<dbReference type="CDD" id="cd04301">
    <property type="entry name" value="NAT_SF"/>
    <property type="match status" value="1"/>
</dbReference>
<organism evidence="2 3">
    <name type="scientific">Microseira wollei NIES-4236</name>
    <dbReference type="NCBI Taxonomy" id="2530354"/>
    <lineage>
        <taxon>Bacteria</taxon>
        <taxon>Bacillati</taxon>
        <taxon>Cyanobacteriota</taxon>
        <taxon>Cyanophyceae</taxon>
        <taxon>Oscillatoriophycideae</taxon>
        <taxon>Aerosakkonematales</taxon>
        <taxon>Aerosakkonemataceae</taxon>
        <taxon>Microseira</taxon>
    </lineage>
</organism>
<dbReference type="InterPro" id="IPR016181">
    <property type="entry name" value="Acyl_CoA_acyltransferase"/>
</dbReference>
<accession>A0AAV3XL97</accession>
<dbReference type="AlphaFoldDB" id="A0AAV3XL97"/>
<dbReference type="Proteomes" id="UP001050975">
    <property type="component" value="Unassembled WGS sequence"/>
</dbReference>
<dbReference type="SUPFAM" id="SSF55729">
    <property type="entry name" value="Acyl-CoA N-acyltransferases (Nat)"/>
    <property type="match status" value="1"/>
</dbReference>
<reference evidence="2" key="1">
    <citation type="submission" date="2019-10" db="EMBL/GenBank/DDBJ databases">
        <title>Draft genome sequece of Microseira wollei NIES-4236.</title>
        <authorList>
            <person name="Yamaguchi H."/>
            <person name="Suzuki S."/>
            <person name="Kawachi M."/>
        </authorList>
    </citation>
    <scope>NUCLEOTIDE SEQUENCE</scope>
    <source>
        <strain evidence="2">NIES-4236</strain>
    </source>
</reference>
<protein>
    <submittedName>
        <fullName evidence="2">GCN5-related N-acetyltransferase</fullName>
    </submittedName>
</protein>